<reference evidence="1 2" key="1">
    <citation type="journal article" date="2018" name="PLoS Genet.">
        <title>Population sequencing reveals clonal diversity and ancestral inbreeding in the grapevine cultivar Chardonnay.</title>
        <authorList>
            <person name="Roach M.J."/>
            <person name="Johnson D.L."/>
            <person name="Bohlmann J."/>
            <person name="van Vuuren H.J."/>
            <person name="Jones S.J."/>
            <person name="Pretorius I.S."/>
            <person name="Schmidt S.A."/>
            <person name="Borneman A.R."/>
        </authorList>
    </citation>
    <scope>NUCLEOTIDE SEQUENCE [LARGE SCALE GENOMIC DNA]</scope>
    <source>
        <strain evidence="2">cv. Chardonnay</strain>
        <tissue evidence="1">Leaf</tissue>
    </source>
</reference>
<protein>
    <submittedName>
        <fullName evidence="1">Uncharacterized protein</fullName>
    </submittedName>
</protein>
<evidence type="ECO:0000313" key="1">
    <source>
        <dbReference type="EMBL" id="RVW82986.1"/>
    </source>
</evidence>
<organism evidence="1 2">
    <name type="scientific">Vitis vinifera</name>
    <name type="common">Grape</name>
    <dbReference type="NCBI Taxonomy" id="29760"/>
    <lineage>
        <taxon>Eukaryota</taxon>
        <taxon>Viridiplantae</taxon>
        <taxon>Streptophyta</taxon>
        <taxon>Embryophyta</taxon>
        <taxon>Tracheophyta</taxon>
        <taxon>Spermatophyta</taxon>
        <taxon>Magnoliopsida</taxon>
        <taxon>eudicotyledons</taxon>
        <taxon>Gunneridae</taxon>
        <taxon>Pentapetalae</taxon>
        <taxon>rosids</taxon>
        <taxon>Vitales</taxon>
        <taxon>Vitaceae</taxon>
        <taxon>Viteae</taxon>
        <taxon>Vitis</taxon>
    </lineage>
</organism>
<gene>
    <name evidence="1" type="ORF">CK203_042522</name>
</gene>
<comment type="caution">
    <text evidence="1">The sequence shown here is derived from an EMBL/GenBank/DDBJ whole genome shotgun (WGS) entry which is preliminary data.</text>
</comment>
<accession>A0A438HEV3</accession>
<dbReference type="AlphaFoldDB" id="A0A438HEV3"/>
<sequence>MTKFYMPCVKVEVRTTLCVAWIDDQIERRLAAKVHAYRKYGHVQVLEHKQPVAHIVAPPHEATCSHSDDPIEVLHVPRTF</sequence>
<dbReference type="EMBL" id="QGNW01000233">
    <property type="protein sequence ID" value="RVW82986.1"/>
    <property type="molecule type" value="Genomic_DNA"/>
</dbReference>
<evidence type="ECO:0000313" key="2">
    <source>
        <dbReference type="Proteomes" id="UP000288805"/>
    </source>
</evidence>
<dbReference type="Proteomes" id="UP000288805">
    <property type="component" value="Unassembled WGS sequence"/>
</dbReference>
<proteinExistence type="predicted"/>
<name>A0A438HEV3_VITVI</name>